<evidence type="ECO:0000313" key="3">
    <source>
        <dbReference type="Proteomes" id="UP000030693"/>
    </source>
</evidence>
<evidence type="ECO:0000256" key="1">
    <source>
        <dbReference type="SAM" id="MobiDB-lite"/>
    </source>
</evidence>
<name>A0A058ZGH9_FONAL</name>
<dbReference type="AlphaFoldDB" id="A0A058ZGH9"/>
<dbReference type="RefSeq" id="XP_009493176.1">
    <property type="nucleotide sequence ID" value="XM_009494901.1"/>
</dbReference>
<feature type="region of interest" description="Disordered" evidence="1">
    <location>
        <begin position="1"/>
        <end position="26"/>
    </location>
</feature>
<dbReference type="GeneID" id="20525739"/>
<protein>
    <submittedName>
        <fullName evidence="2">Uncharacterized protein</fullName>
    </submittedName>
</protein>
<keyword evidence="3" id="KW-1185">Reference proteome</keyword>
<sequence>MSRAARCSSPIPTEPRSPPARRRTIAMTPGRSTPAAAFQASWPSASSWLCLRCLPSKCQPGPCAGIMPSQRPSGASPSVASPFLGCNVDPPARPEPLRRTPSLGCLPCATGGPPFIRSASEAGRPPLHPSHEGGGRAARFFSRPADHAEEPILPEYKTAITLGWD</sequence>
<feature type="region of interest" description="Disordered" evidence="1">
    <location>
        <begin position="117"/>
        <end position="138"/>
    </location>
</feature>
<proteinExistence type="predicted"/>
<gene>
    <name evidence="2" type="ORF">H696_01014</name>
</gene>
<dbReference type="Proteomes" id="UP000030693">
    <property type="component" value="Unassembled WGS sequence"/>
</dbReference>
<reference evidence="2" key="1">
    <citation type="submission" date="2013-04" db="EMBL/GenBank/DDBJ databases">
        <title>The Genome Sequence of Fonticula alba ATCC 38817.</title>
        <authorList>
            <consortium name="The Broad Institute Genomics Platform"/>
            <person name="Russ C."/>
            <person name="Cuomo C."/>
            <person name="Burger G."/>
            <person name="Gray M.W."/>
            <person name="Holland P.W.H."/>
            <person name="King N."/>
            <person name="Lang F.B.F."/>
            <person name="Roger A.J."/>
            <person name="Ruiz-Trillo I."/>
            <person name="Brown M."/>
            <person name="Walker B."/>
            <person name="Young S."/>
            <person name="Zeng Q."/>
            <person name="Gargeya S."/>
            <person name="Fitzgerald M."/>
            <person name="Haas B."/>
            <person name="Abouelleil A."/>
            <person name="Allen A.W."/>
            <person name="Alvarado L."/>
            <person name="Arachchi H.M."/>
            <person name="Berlin A.M."/>
            <person name="Chapman S.B."/>
            <person name="Gainer-Dewar J."/>
            <person name="Goldberg J."/>
            <person name="Griggs A."/>
            <person name="Gujja S."/>
            <person name="Hansen M."/>
            <person name="Howarth C."/>
            <person name="Imamovic A."/>
            <person name="Ireland A."/>
            <person name="Larimer J."/>
            <person name="McCowan C."/>
            <person name="Murphy C."/>
            <person name="Pearson M."/>
            <person name="Poon T.W."/>
            <person name="Priest M."/>
            <person name="Roberts A."/>
            <person name="Saif S."/>
            <person name="Shea T."/>
            <person name="Sisk P."/>
            <person name="Sykes S."/>
            <person name="Wortman J."/>
            <person name="Nusbaum C."/>
            <person name="Birren B."/>
        </authorList>
    </citation>
    <scope>NUCLEOTIDE SEQUENCE [LARGE SCALE GENOMIC DNA]</scope>
    <source>
        <strain evidence="2">ATCC 38817</strain>
    </source>
</reference>
<organism evidence="2">
    <name type="scientific">Fonticula alba</name>
    <name type="common">Slime mold</name>
    <dbReference type="NCBI Taxonomy" id="691883"/>
    <lineage>
        <taxon>Eukaryota</taxon>
        <taxon>Rotosphaerida</taxon>
        <taxon>Fonticulaceae</taxon>
        <taxon>Fonticula</taxon>
    </lineage>
</organism>
<dbReference type="EMBL" id="KB932201">
    <property type="protein sequence ID" value="KCV73475.1"/>
    <property type="molecule type" value="Genomic_DNA"/>
</dbReference>
<evidence type="ECO:0000313" key="2">
    <source>
        <dbReference type="EMBL" id="KCV73475.1"/>
    </source>
</evidence>
<accession>A0A058ZGH9</accession>